<evidence type="ECO:0000256" key="9">
    <source>
        <dbReference type="ARBA" id="ARBA00022741"/>
    </source>
</evidence>
<evidence type="ECO:0000256" key="10">
    <source>
        <dbReference type="ARBA" id="ARBA00022777"/>
    </source>
</evidence>
<dbReference type="GO" id="GO:0004594">
    <property type="term" value="F:pantothenate kinase activity"/>
    <property type="evidence" value="ECO:0007669"/>
    <property type="project" value="UniProtKB-UniRule"/>
</dbReference>
<reference evidence="17" key="1">
    <citation type="submission" date="2020-02" db="EMBL/GenBank/DDBJ databases">
        <authorList>
            <person name="Meier V. D."/>
        </authorList>
    </citation>
    <scope>NUCLEOTIDE SEQUENCE</scope>
    <source>
        <strain evidence="17">AVDCRST_MAG72</strain>
    </source>
</reference>
<dbReference type="NCBIfam" id="TIGR00554">
    <property type="entry name" value="panK_bact"/>
    <property type="match status" value="1"/>
</dbReference>
<gene>
    <name evidence="14" type="primary">coaA</name>
    <name evidence="17" type="ORF">AVDCRST_MAG72-615</name>
</gene>
<evidence type="ECO:0000256" key="2">
    <source>
        <dbReference type="ARBA" id="ARBA00004496"/>
    </source>
</evidence>
<dbReference type="GO" id="GO:0015937">
    <property type="term" value="P:coenzyme A biosynthetic process"/>
    <property type="evidence" value="ECO:0007669"/>
    <property type="project" value="UniProtKB-UniRule"/>
</dbReference>
<evidence type="ECO:0000256" key="5">
    <source>
        <dbReference type="ARBA" id="ARBA00012102"/>
    </source>
</evidence>
<dbReference type="SUPFAM" id="SSF52540">
    <property type="entry name" value="P-loop containing nucleoside triphosphate hydrolases"/>
    <property type="match status" value="1"/>
</dbReference>
<keyword evidence="12 14" id="KW-0173">Coenzyme A biosynthesis</keyword>
<evidence type="ECO:0000256" key="8">
    <source>
        <dbReference type="ARBA" id="ARBA00022679"/>
    </source>
</evidence>
<dbReference type="GO" id="GO:0005524">
    <property type="term" value="F:ATP binding"/>
    <property type="evidence" value="ECO:0007669"/>
    <property type="project" value="UniProtKB-UniRule"/>
</dbReference>
<dbReference type="HAMAP" id="MF_00215">
    <property type="entry name" value="Pantothen_kinase_1"/>
    <property type="match status" value="1"/>
</dbReference>
<comment type="subcellular location">
    <subcellularLocation>
        <location evidence="2 14 15">Cytoplasm</location>
    </subcellularLocation>
</comment>
<keyword evidence="10 14" id="KW-0418">Kinase</keyword>
<evidence type="ECO:0000313" key="17">
    <source>
        <dbReference type="EMBL" id="CAA9337580.1"/>
    </source>
</evidence>
<evidence type="ECO:0000256" key="4">
    <source>
        <dbReference type="ARBA" id="ARBA00006087"/>
    </source>
</evidence>
<accession>A0A6J4LPN4</accession>
<dbReference type="UniPathway" id="UPA00241">
    <property type="reaction ID" value="UER00352"/>
</dbReference>
<dbReference type="AlphaFoldDB" id="A0A6J4LPN4"/>
<keyword evidence="9 14" id="KW-0547">Nucleotide-binding</keyword>
<feature type="domain" description="Phosphoribulokinase/uridine kinase" evidence="16">
    <location>
        <begin position="95"/>
        <end position="237"/>
    </location>
</feature>
<evidence type="ECO:0000256" key="11">
    <source>
        <dbReference type="ARBA" id="ARBA00022840"/>
    </source>
</evidence>
<evidence type="ECO:0000256" key="12">
    <source>
        <dbReference type="ARBA" id="ARBA00022993"/>
    </source>
</evidence>
<evidence type="ECO:0000256" key="1">
    <source>
        <dbReference type="ARBA" id="ARBA00001206"/>
    </source>
</evidence>
<dbReference type="Pfam" id="PF00485">
    <property type="entry name" value="PRK"/>
    <property type="match status" value="1"/>
</dbReference>
<dbReference type="CDD" id="cd02025">
    <property type="entry name" value="PanK"/>
    <property type="match status" value="1"/>
</dbReference>
<evidence type="ECO:0000256" key="6">
    <source>
        <dbReference type="ARBA" id="ARBA00015080"/>
    </source>
</evidence>
<protein>
    <recommendedName>
        <fullName evidence="6 14">Pantothenate kinase</fullName>
        <ecNumber evidence="5 14">2.7.1.33</ecNumber>
    </recommendedName>
    <alternativeName>
        <fullName evidence="13 14">Pantothenic acid kinase</fullName>
    </alternativeName>
</protein>
<comment type="catalytic activity">
    <reaction evidence="1 14 15">
        <text>(R)-pantothenate + ATP = (R)-4'-phosphopantothenate + ADP + H(+)</text>
        <dbReference type="Rhea" id="RHEA:16373"/>
        <dbReference type="ChEBI" id="CHEBI:10986"/>
        <dbReference type="ChEBI" id="CHEBI:15378"/>
        <dbReference type="ChEBI" id="CHEBI:29032"/>
        <dbReference type="ChEBI" id="CHEBI:30616"/>
        <dbReference type="ChEBI" id="CHEBI:456216"/>
        <dbReference type="EC" id="2.7.1.33"/>
    </reaction>
</comment>
<organism evidence="17">
    <name type="scientific">uncultured Nocardioidaceae bacterium</name>
    <dbReference type="NCBI Taxonomy" id="253824"/>
    <lineage>
        <taxon>Bacteria</taxon>
        <taxon>Bacillati</taxon>
        <taxon>Actinomycetota</taxon>
        <taxon>Actinomycetes</taxon>
        <taxon>Propionibacteriales</taxon>
        <taxon>Nocardioidaceae</taxon>
        <taxon>environmental samples</taxon>
    </lineage>
</organism>
<dbReference type="InterPro" id="IPR004566">
    <property type="entry name" value="PanK"/>
</dbReference>
<feature type="binding site" evidence="14">
    <location>
        <begin position="100"/>
        <end position="107"/>
    </location>
    <ligand>
        <name>ATP</name>
        <dbReference type="ChEBI" id="CHEBI:30616"/>
    </ligand>
</feature>
<sequence length="322" mass="35991">MAPARGSDGDAESTPYVELDRSAWAALASSSEQPLSPAEIERLRGLGDELDLEEVRQVYLPLSRLLSMYVASAGELHRAQEAFLDQPQPPRTPFVIGLAGSVAVGKSTTARVLQQLLAYWPEHPSVALVTTDGFLLPNAELERRGLLARKGFPESYDIKSLLRFVIDIKSGKDEVAAPTYSHLTYDVVPEQKLVVTSPDIVIIEGLNVLAPARVHADGRTGLAISDFFDFSVYVDAATADIRRWYTERFLRLRETAFRDPASYFVRYADLSEEQAVHQAHEIWDHINGPNLQQNVQPTRSRATLVLRKDADHSVRYVRLRKL</sequence>
<dbReference type="PIRSF" id="PIRSF000545">
    <property type="entry name" value="Pantothenate_kin"/>
    <property type="match status" value="1"/>
</dbReference>
<evidence type="ECO:0000259" key="16">
    <source>
        <dbReference type="Pfam" id="PF00485"/>
    </source>
</evidence>
<keyword evidence="8 14" id="KW-0808">Transferase</keyword>
<dbReference type="InterPro" id="IPR006083">
    <property type="entry name" value="PRK/URK"/>
</dbReference>
<dbReference type="EMBL" id="CADCUJ010000027">
    <property type="protein sequence ID" value="CAA9337580.1"/>
    <property type="molecule type" value="Genomic_DNA"/>
</dbReference>
<proteinExistence type="inferred from homology"/>
<keyword evidence="11 14" id="KW-0067">ATP-binding</keyword>
<dbReference type="Gene3D" id="3.40.50.300">
    <property type="entry name" value="P-loop containing nucleotide triphosphate hydrolases"/>
    <property type="match status" value="1"/>
</dbReference>
<dbReference type="GO" id="GO:0005737">
    <property type="term" value="C:cytoplasm"/>
    <property type="evidence" value="ECO:0007669"/>
    <property type="project" value="UniProtKB-SubCell"/>
</dbReference>
<dbReference type="EC" id="2.7.1.33" evidence="5 14"/>
<dbReference type="PANTHER" id="PTHR10285">
    <property type="entry name" value="URIDINE KINASE"/>
    <property type="match status" value="1"/>
</dbReference>
<evidence type="ECO:0000256" key="14">
    <source>
        <dbReference type="HAMAP-Rule" id="MF_00215"/>
    </source>
</evidence>
<name>A0A6J4LPN4_9ACTN</name>
<keyword evidence="7 14" id="KW-0963">Cytoplasm</keyword>
<comment type="pathway">
    <text evidence="3 14 15">Cofactor biosynthesis; coenzyme A biosynthesis; CoA from (R)-pantothenate: step 1/5.</text>
</comment>
<evidence type="ECO:0000256" key="13">
    <source>
        <dbReference type="ARBA" id="ARBA00032866"/>
    </source>
</evidence>
<comment type="similarity">
    <text evidence="4 14 15">Belongs to the prokaryotic pantothenate kinase family.</text>
</comment>
<evidence type="ECO:0000256" key="3">
    <source>
        <dbReference type="ARBA" id="ARBA00005225"/>
    </source>
</evidence>
<evidence type="ECO:0000256" key="7">
    <source>
        <dbReference type="ARBA" id="ARBA00022490"/>
    </source>
</evidence>
<dbReference type="InterPro" id="IPR027417">
    <property type="entry name" value="P-loop_NTPase"/>
</dbReference>
<evidence type="ECO:0000256" key="15">
    <source>
        <dbReference type="RuleBase" id="RU003530"/>
    </source>
</evidence>